<accession>A0ABT1C3V4</accession>
<sequence>MTISDKTLRTAVERGVISADQFTSLLAIEDARALQEPRDDEKLRFISGFGDIFVTIGIGLFLSAIGWFTETPLGLGGMALVIAVVSWALAEFFTRPRRMALPSIVLLLTFATGIFTAALAFGSGQGVISFWQFNLVPGNQTLPPWIVLGAALVTVLAAGLHYWRFRVPITVAAGVAALGTAALAFISALAPDFVAAWLRPILFLLGILVFALAMRFDLSDPARATRRTDIAFWLHMIAAPLIVHPLVQSITIDGTQDAASAWAVLAIFAVLALIALLVDRRAVLVAGLSYAGIALGALLSGTVLADNIFPLSMLVLGALVLLLSAGWHALRRILLGRLPEGLAARLPRTPHSGFHSES</sequence>
<keyword evidence="1" id="KW-0472">Membrane</keyword>
<name>A0ABT1C3V4_9HYPH</name>
<dbReference type="Proteomes" id="UP001205906">
    <property type="component" value="Unassembled WGS sequence"/>
</dbReference>
<feature type="transmembrane region" description="Helical" evidence="1">
    <location>
        <begin position="100"/>
        <end position="122"/>
    </location>
</feature>
<evidence type="ECO:0000313" key="2">
    <source>
        <dbReference type="EMBL" id="MCO6048890.1"/>
    </source>
</evidence>
<feature type="transmembrane region" description="Helical" evidence="1">
    <location>
        <begin position="45"/>
        <end position="68"/>
    </location>
</feature>
<reference evidence="2 3" key="1">
    <citation type="submission" date="2022-06" db="EMBL/GenBank/DDBJ databases">
        <title>Mesorhizobium sp. strain RP14 Genome sequencing and assembly.</title>
        <authorList>
            <person name="Kim I."/>
        </authorList>
    </citation>
    <scope>NUCLEOTIDE SEQUENCE [LARGE SCALE GENOMIC DNA]</scope>
    <source>
        <strain evidence="3">RP14(2022)</strain>
    </source>
</reference>
<keyword evidence="3" id="KW-1185">Reference proteome</keyword>
<feature type="transmembrane region" description="Helical" evidence="1">
    <location>
        <begin position="196"/>
        <end position="218"/>
    </location>
</feature>
<feature type="transmembrane region" description="Helical" evidence="1">
    <location>
        <begin position="230"/>
        <end position="247"/>
    </location>
</feature>
<dbReference type="EMBL" id="JAMXQS010000002">
    <property type="protein sequence ID" value="MCO6048890.1"/>
    <property type="molecule type" value="Genomic_DNA"/>
</dbReference>
<feature type="transmembrane region" description="Helical" evidence="1">
    <location>
        <begin position="259"/>
        <end position="278"/>
    </location>
</feature>
<protein>
    <recommendedName>
        <fullName evidence="4">DUF2157 domain-containing protein</fullName>
    </recommendedName>
</protein>
<evidence type="ECO:0000313" key="3">
    <source>
        <dbReference type="Proteomes" id="UP001205906"/>
    </source>
</evidence>
<keyword evidence="1" id="KW-0812">Transmembrane</keyword>
<feature type="transmembrane region" description="Helical" evidence="1">
    <location>
        <begin position="285"/>
        <end position="305"/>
    </location>
</feature>
<organism evidence="2 3">
    <name type="scientific">Mesorhizobium liriopis</name>
    <dbReference type="NCBI Taxonomy" id="2953882"/>
    <lineage>
        <taxon>Bacteria</taxon>
        <taxon>Pseudomonadati</taxon>
        <taxon>Pseudomonadota</taxon>
        <taxon>Alphaproteobacteria</taxon>
        <taxon>Hyphomicrobiales</taxon>
        <taxon>Phyllobacteriaceae</taxon>
        <taxon>Mesorhizobium</taxon>
    </lineage>
</organism>
<comment type="caution">
    <text evidence="2">The sequence shown here is derived from an EMBL/GenBank/DDBJ whole genome shotgun (WGS) entry which is preliminary data.</text>
</comment>
<keyword evidence="1" id="KW-1133">Transmembrane helix</keyword>
<evidence type="ECO:0000256" key="1">
    <source>
        <dbReference type="SAM" id="Phobius"/>
    </source>
</evidence>
<dbReference type="RefSeq" id="WP_252816128.1">
    <property type="nucleotide sequence ID" value="NZ_JAMXQS010000002.1"/>
</dbReference>
<proteinExistence type="predicted"/>
<evidence type="ECO:0008006" key="4">
    <source>
        <dbReference type="Google" id="ProtNLM"/>
    </source>
</evidence>
<feature type="transmembrane region" description="Helical" evidence="1">
    <location>
        <begin position="311"/>
        <end position="330"/>
    </location>
</feature>
<feature type="transmembrane region" description="Helical" evidence="1">
    <location>
        <begin position="74"/>
        <end position="93"/>
    </location>
</feature>
<gene>
    <name evidence="2" type="ORF">NGM99_03695</name>
</gene>
<feature type="transmembrane region" description="Helical" evidence="1">
    <location>
        <begin position="142"/>
        <end position="163"/>
    </location>
</feature>
<feature type="transmembrane region" description="Helical" evidence="1">
    <location>
        <begin position="170"/>
        <end position="190"/>
    </location>
</feature>